<evidence type="ECO:0000313" key="3">
    <source>
        <dbReference type="Proteomes" id="UP000595140"/>
    </source>
</evidence>
<protein>
    <recommendedName>
        <fullName evidence="1">DUF6598 domain-containing protein</fullName>
    </recommendedName>
</protein>
<sequence length="609" mass="68902">MERYPYGLQDDVNELLNRHRHVTERDMKKLFITHGPDPSRLYETADVLRFMDSCAHDISISRETEKQKGREDVKAAPLLHVHSVHVQPKSPENGPLRVYGTIRVKYQNITSGEEVQLDVYKRSANDADYISPSGGNLILLSDIFQKGITGYYDLWMTLYETAIEVDLYLKIGDFARSFAQEIFLVGGTTEGGDVEEFRSKEFQDTVCSATLSYIKMPFATLCGVDVQLYSKNKGLVVNLAGKIVARCKNTCGNYNSEPCILFEKQNGFEPVKVGNILCMSRRLLGLPAYSSLEVELDLIDFNKNKHIKTKVELFNESSPYAGYYAVDVEGDFAITLDSTLISYSHRQSMWSDWDENEYLFKRTGNDGVDIEDSQEVLPLRDVPMRVDEYNRPELKVDLKDVGGKFQTRGFASRDLKLDKQICSVFPGEEGFCALHYSIFSRAFQAKIKIFVKNKSDDFGPDIVYGSAIAYYSNVDYPTEFEKNYFRSVLFKRTEKDSVRLKDNGRVPLSRCVVAVPMDLSLIVEVNFCGSHYHLSCTEAFKVGISSFQTTKNDHILDIKLTWSDGFHDGGNDSDEDKDGWSESDKDKVEKIGAMACRAVTAPARISSCC</sequence>
<gene>
    <name evidence="2" type="ORF">CCAM_LOCUS12035</name>
</gene>
<dbReference type="EMBL" id="OOIL02000889">
    <property type="protein sequence ID" value="VFQ70259.1"/>
    <property type="molecule type" value="Genomic_DNA"/>
</dbReference>
<dbReference type="AlphaFoldDB" id="A0A484L1R1"/>
<accession>A0A484L1R1</accession>
<evidence type="ECO:0000313" key="2">
    <source>
        <dbReference type="EMBL" id="VFQ70259.1"/>
    </source>
</evidence>
<dbReference type="InterPro" id="IPR046533">
    <property type="entry name" value="DUF6598"/>
</dbReference>
<proteinExistence type="predicted"/>
<reference evidence="2 3" key="1">
    <citation type="submission" date="2018-04" db="EMBL/GenBank/DDBJ databases">
        <authorList>
            <person name="Vogel A."/>
        </authorList>
    </citation>
    <scope>NUCLEOTIDE SEQUENCE [LARGE SCALE GENOMIC DNA]</scope>
</reference>
<feature type="domain" description="DUF6598" evidence="1">
    <location>
        <begin position="78"/>
        <end position="316"/>
    </location>
</feature>
<dbReference type="Pfam" id="PF20241">
    <property type="entry name" value="DUF6598"/>
    <property type="match status" value="2"/>
</dbReference>
<dbReference type="PANTHER" id="PTHR33065">
    <property type="entry name" value="OS07G0486400 PROTEIN"/>
    <property type="match status" value="1"/>
</dbReference>
<organism evidence="2 3">
    <name type="scientific">Cuscuta campestris</name>
    <dbReference type="NCBI Taxonomy" id="132261"/>
    <lineage>
        <taxon>Eukaryota</taxon>
        <taxon>Viridiplantae</taxon>
        <taxon>Streptophyta</taxon>
        <taxon>Embryophyta</taxon>
        <taxon>Tracheophyta</taxon>
        <taxon>Spermatophyta</taxon>
        <taxon>Magnoliopsida</taxon>
        <taxon>eudicotyledons</taxon>
        <taxon>Gunneridae</taxon>
        <taxon>Pentapetalae</taxon>
        <taxon>asterids</taxon>
        <taxon>lamiids</taxon>
        <taxon>Solanales</taxon>
        <taxon>Convolvulaceae</taxon>
        <taxon>Cuscuteae</taxon>
        <taxon>Cuscuta</taxon>
        <taxon>Cuscuta subgen. Grammica</taxon>
        <taxon>Cuscuta sect. Cleistogrammica</taxon>
    </lineage>
</organism>
<dbReference type="Proteomes" id="UP000595140">
    <property type="component" value="Unassembled WGS sequence"/>
</dbReference>
<dbReference type="PANTHER" id="PTHR33065:SF88">
    <property type="entry name" value="OS11G0104220 PROTEIN"/>
    <property type="match status" value="1"/>
</dbReference>
<feature type="domain" description="DUF6598" evidence="1">
    <location>
        <begin position="354"/>
        <end position="538"/>
    </location>
</feature>
<evidence type="ECO:0000259" key="1">
    <source>
        <dbReference type="Pfam" id="PF20241"/>
    </source>
</evidence>
<keyword evidence="3" id="KW-1185">Reference proteome</keyword>
<dbReference type="OrthoDB" id="1744787at2759"/>
<name>A0A484L1R1_9ASTE</name>